<dbReference type="InterPro" id="IPR050708">
    <property type="entry name" value="T6SS_VgrG/RHS"/>
</dbReference>
<evidence type="ECO:0000313" key="2">
    <source>
        <dbReference type="EMBL" id="RNA24390.1"/>
    </source>
</evidence>
<dbReference type="STRING" id="10195.A0A3M7RLV0"/>
<evidence type="ECO:0000256" key="1">
    <source>
        <dbReference type="SAM" id="MobiDB-lite"/>
    </source>
</evidence>
<dbReference type="AlphaFoldDB" id="A0A3M7RLV0"/>
<gene>
    <name evidence="2" type="ORF">BpHYR1_050409</name>
</gene>
<accession>A0A3M7RLV0</accession>
<dbReference type="Gene3D" id="2.180.10.10">
    <property type="entry name" value="RHS repeat-associated core"/>
    <property type="match status" value="1"/>
</dbReference>
<dbReference type="EMBL" id="REGN01003130">
    <property type="protein sequence ID" value="RNA24390.1"/>
    <property type="molecule type" value="Genomic_DNA"/>
</dbReference>
<dbReference type="Proteomes" id="UP000276133">
    <property type="component" value="Unassembled WGS sequence"/>
</dbReference>
<feature type="region of interest" description="Disordered" evidence="1">
    <location>
        <begin position="1078"/>
        <end position="1103"/>
    </location>
</feature>
<evidence type="ECO:0000313" key="3">
    <source>
        <dbReference type="Proteomes" id="UP000276133"/>
    </source>
</evidence>
<name>A0A3M7RLV0_BRAPC</name>
<keyword evidence="3" id="KW-1185">Reference proteome</keyword>
<reference evidence="2 3" key="1">
    <citation type="journal article" date="2018" name="Sci. Rep.">
        <title>Genomic signatures of local adaptation to the degree of environmental predictability in rotifers.</title>
        <authorList>
            <person name="Franch-Gras L."/>
            <person name="Hahn C."/>
            <person name="Garcia-Roger E.M."/>
            <person name="Carmona M.J."/>
            <person name="Serra M."/>
            <person name="Gomez A."/>
        </authorList>
    </citation>
    <scope>NUCLEOTIDE SEQUENCE [LARGE SCALE GENOMIC DNA]</scope>
    <source>
        <strain evidence="2">HYR1</strain>
    </source>
</reference>
<sequence>MYQFDDFSSTTQNGMIFYSKFKSIPAGDESKFGYVQYDFDNYISYFNADGKLVKIEMENQQTEIKTISNGPDSHSTKQPILFAKDGRTEVANFYNLDTQNDQADYIGFEEYEQDNSWMYDKSYCVTNRYSLTGTTYFRLVQFASKIERTFRPKENTVYECSCWVRVSKLYSLNDKFEDFKLTIINDNKLIVSKVSSIYKDWLYLTIQVDLRQSKGPISVKCQLEAHLHSSIDVDHIKWMEMNGRVQISSYDRSCSWLLSQIDETNIIKRIIYNESREPFVVIDSNNELLQSGFSYNWNKTHVQIDANSSVFVADYSDFGLKKNWSLDNPADWTRSDNLLCHVDCEQKSTIRLIGDILDKSCIAIYFRIQLGSSSQLSLELNSHQFVFKSEKILVNDHKVESFGNGFYLLVAINGRIIVWKDRDLLIDKKFDLAKKFTGVAFTTSGLVKLSDVLVINEPVLKVNHVNSFEYVCQSIQLETDSSVIVKEKICDEMLRDSIETKPTRVFIQKNEPSLAYRHDFVTNKSFDSESSVWQTKKLQGKIAELNPSDEGFSYQRKIYSKDPLNYVESVEFAEQLLNHKIIPNYSQNNSFEYFASLFPVQDGFVCQTSIEPNGNRTIKVYNRHNKMVALFQHTNNFKDALTTYEFDDNQNLVKILPPLYHAQVFTLEQFDTTYEKLNQLWNSSEKYLKLQQQMGSFYVHDEDSNCLTEMRTPERGLEKMVYNKLGLLRFNLRFNSDNEPIILEYSNYNQWGEVNNKGFSRNKAHFDIEWLKSNADSANTDLADSDSMQSSISDVSIKPGLNGKICENLVKNTSNKIEYNERISFSAMDKVVEKSSLLKRPDGSSIYMRMEREYVGTQLQSIIYPFSLNDHSALIKLNYKYNTQGLVSVIRIGDKKLAEFDYTANGSLSSETIFTNSSDNFKRSFSYNSSGMLTTQDDGFMQESLSYSKNGYECEKDSYDTSISRTKFVPKWHDKCDVRSLAITQDILIERLDNLNEMEASYLLNLLVHHEYLDQDFRVIRNLTTSDALVKLPLKFDECSINKIICLLNEHFPHATYGHQYSYGAHSELVNSKYFLESGNEENNGEGERGPGRSPGLGFRGIR</sequence>
<dbReference type="OrthoDB" id="5426877at2759"/>
<protein>
    <submittedName>
        <fullName evidence="2">RHS repeat-associated core domain-containing</fullName>
    </submittedName>
</protein>
<proteinExistence type="predicted"/>
<dbReference type="PANTHER" id="PTHR32305:SF15">
    <property type="entry name" value="PROTEIN RHSA-RELATED"/>
    <property type="match status" value="1"/>
</dbReference>
<comment type="caution">
    <text evidence="2">The sequence shown here is derived from an EMBL/GenBank/DDBJ whole genome shotgun (WGS) entry which is preliminary data.</text>
</comment>
<feature type="compositionally biased region" description="Gly residues" evidence="1">
    <location>
        <begin position="1093"/>
        <end position="1103"/>
    </location>
</feature>
<organism evidence="2 3">
    <name type="scientific">Brachionus plicatilis</name>
    <name type="common">Marine rotifer</name>
    <name type="synonym">Brachionus muelleri</name>
    <dbReference type="NCBI Taxonomy" id="10195"/>
    <lineage>
        <taxon>Eukaryota</taxon>
        <taxon>Metazoa</taxon>
        <taxon>Spiralia</taxon>
        <taxon>Gnathifera</taxon>
        <taxon>Rotifera</taxon>
        <taxon>Eurotatoria</taxon>
        <taxon>Monogononta</taxon>
        <taxon>Pseudotrocha</taxon>
        <taxon>Ploima</taxon>
        <taxon>Brachionidae</taxon>
        <taxon>Brachionus</taxon>
    </lineage>
</organism>
<dbReference type="PANTHER" id="PTHR32305">
    <property type="match status" value="1"/>
</dbReference>